<feature type="transmembrane region" description="Helical" evidence="3">
    <location>
        <begin position="275"/>
        <end position="294"/>
    </location>
</feature>
<reference evidence="4 5" key="1">
    <citation type="submission" date="2014-07" db="EMBL/GenBank/DDBJ databases">
        <title>Draft Genome Sequences of Environmental Pseudomonas syringae strains.</title>
        <authorList>
            <person name="Baltrus D.A."/>
            <person name="Berge O."/>
            <person name="Morris C."/>
        </authorList>
    </citation>
    <scope>NUCLEOTIDE SEQUENCE [LARGE SCALE GENOMIC DNA]</scope>
    <source>
        <strain evidence="4 5">CEB003</strain>
    </source>
</reference>
<gene>
    <name evidence="4" type="ORF">IV02_06670</name>
</gene>
<feature type="transmembrane region" description="Helical" evidence="3">
    <location>
        <begin position="598"/>
        <end position="616"/>
    </location>
</feature>
<feature type="transmembrane region" description="Helical" evidence="3">
    <location>
        <begin position="651"/>
        <end position="670"/>
    </location>
</feature>
<feature type="transmembrane region" description="Helical" evidence="3">
    <location>
        <begin position="818"/>
        <end position="837"/>
    </location>
</feature>
<feature type="transmembrane region" description="Helical" evidence="3">
    <location>
        <begin position="24"/>
        <end position="44"/>
    </location>
</feature>
<dbReference type="PIRSF" id="PIRSF035905">
    <property type="entry name" value="UCP035905_mp"/>
    <property type="match status" value="1"/>
</dbReference>
<feature type="transmembrane region" description="Helical" evidence="3">
    <location>
        <begin position="886"/>
        <end position="903"/>
    </location>
</feature>
<feature type="transmembrane region" description="Helical" evidence="3">
    <location>
        <begin position="300"/>
        <end position="319"/>
    </location>
</feature>
<feature type="transmembrane region" description="Helical" evidence="3">
    <location>
        <begin position="628"/>
        <end position="645"/>
    </location>
</feature>
<feature type="transmembrane region" description="Helical" evidence="3">
    <location>
        <begin position="787"/>
        <end position="806"/>
    </location>
</feature>
<feature type="transmembrane region" description="Helical" evidence="3">
    <location>
        <begin position="223"/>
        <end position="246"/>
    </location>
</feature>
<evidence type="ECO:0000256" key="1">
    <source>
        <dbReference type="SAM" id="Coils"/>
    </source>
</evidence>
<dbReference type="PATRIC" id="fig|317.174.peg.1358"/>
<keyword evidence="3" id="KW-1133">Transmembrane helix</keyword>
<dbReference type="InterPro" id="IPR014600">
    <property type="entry name" value="UCP035905_mem"/>
</dbReference>
<proteinExistence type="predicted"/>
<evidence type="ECO:0000256" key="2">
    <source>
        <dbReference type="SAM" id="MobiDB-lite"/>
    </source>
</evidence>
<feature type="transmembrane region" description="Helical" evidence="3">
    <location>
        <begin position="167"/>
        <end position="187"/>
    </location>
</feature>
<dbReference type="PANTHER" id="PTHR38434:SF1">
    <property type="entry name" value="BLL2549 PROTEIN"/>
    <property type="match status" value="1"/>
</dbReference>
<dbReference type="Pfam" id="PF10101">
    <property type="entry name" value="DUF2339"/>
    <property type="match status" value="1"/>
</dbReference>
<feature type="transmembrane region" description="Helical" evidence="3">
    <location>
        <begin position="199"/>
        <end position="216"/>
    </location>
</feature>
<dbReference type="Proteomes" id="UP000028643">
    <property type="component" value="Unassembled WGS sequence"/>
</dbReference>
<evidence type="ECO:0000256" key="3">
    <source>
        <dbReference type="SAM" id="Phobius"/>
    </source>
</evidence>
<feature type="transmembrane region" description="Helical" evidence="3">
    <location>
        <begin position="252"/>
        <end position="270"/>
    </location>
</feature>
<feature type="transmembrane region" description="Helical" evidence="3">
    <location>
        <begin position="915"/>
        <end position="934"/>
    </location>
</feature>
<feature type="transmembrane region" description="Helical" evidence="3">
    <location>
        <begin position="324"/>
        <end position="343"/>
    </location>
</feature>
<dbReference type="RefSeq" id="WP_047573148.1">
    <property type="nucleotide sequence ID" value="NZ_JPQT01000095.1"/>
</dbReference>
<keyword evidence="3" id="KW-0472">Membrane</keyword>
<feature type="transmembrane region" description="Helical" evidence="3">
    <location>
        <begin position="355"/>
        <end position="372"/>
    </location>
</feature>
<feature type="transmembrane region" description="Helical" evidence="3">
    <location>
        <begin position="455"/>
        <end position="474"/>
    </location>
</feature>
<feature type="coiled-coil region" evidence="1">
    <location>
        <begin position="43"/>
        <end position="70"/>
    </location>
</feature>
<feature type="transmembrane region" description="Helical" evidence="3">
    <location>
        <begin position="682"/>
        <end position="705"/>
    </location>
</feature>
<keyword evidence="1" id="KW-0175">Coiled coil</keyword>
<keyword evidence="3" id="KW-0812">Transmembrane</keyword>
<feature type="transmembrane region" description="Helical" evidence="3">
    <location>
        <begin position="504"/>
        <end position="522"/>
    </location>
</feature>
<accession>A0A085VBJ9</accession>
<evidence type="ECO:0000313" key="5">
    <source>
        <dbReference type="Proteomes" id="UP000028643"/>
    </source>
</evidence>
<dbReference type="PANTHER" id="PTHR38434">
    <property type="entry name" value="BLL2549 PROTEIN"/>
    <property type="match status" value="1"/>
</dbReference>
<feature type="transmembrane region" description="Helical" evidence="3">
    <location>
        <begin position="401"/>
        <end position="421"/>
    </location>
</feature>
<organism evidence="4 5">
    <name type="scientific">Pseudomonas syringae</name>
    <dbReference type="NCBI Taxonomy" id="317"/>
    <lineage>
        <taxon>Bacteria</taxon>
        <taxon>Pseudomonadati</taxon>
        <taxon>Pseudomonadota</taxon>
        <taxon>Gammaproteobacteria</taxon>
        <taxon>Pseudomonadales</taxon>
        <taxon>Pseudomonadaceae</taxon>
        <taxon>Pseudomonas</taxon>
    </lineage>
</organism>
<dbReference type="InterPro" id="IPR019286">
    <property type="entry name" value="DUF2339_TM"/>
</dbReference>
<feature type="transmembrane region" description="Helical" evidence="3">
    <location>
        <begin position="717"/>
        <end position="738"/>
    </location>
</feature>
<comment type="caution">
    <text evidence="4">The sequence shown here is derived from an EMBL/GenBank/DDBJ whole genome shotgun (WGS) entry which is preliminary data.</text>
</comment>
<name>A0A085VBJ9_PSESX</name>
<feature type="transmembrane region" description="Helical" evidence="3">
    <location>
        <begin position="542"/>
        <end position="560"/>
    </location>
</feature>
<dbReference type="EMBL" id="JPQT01000095">
    <property type="protein sequence ID" value="KFE52812.1"/>
    <property type="molecule type" value="Genomic_DNA"/>
</dbReference>
<protein>
    <submittedName>
        <fullName evidence="4">Membrane protein</fullName>
    </submittedName>
</protein>
<evidence type="ECO:0000313" key="4">
    <source>
        <dbReference type="EMBL" id="KFE52812.1"/>
    </source>
</evidence>
<feature type="transmembrane region" description="Helical" evidence="3">
    <location>
        <begin position="480"/>
        <end position="497"/>
    </location>
</feature>
<feature type="transmembrane region" description="Helical" evidence="3">
    <location>
        <begin position="572"/>
        <end position="592"/>
    </location>
</feature>
<feature type="region of interest" description="Disordered" evidence="2">
    <location>
        <begin position="122"/>
        <end position="147"/>
    </location>
</feature>
<dbReference type="AlphaFoldDB" id="A0A085VBJ9"/>
<sequence length="954" mass="103589">MQWILLVVGLGAVGFLTDGLFFPWMNSSAAIALGFAAWLAVRVAKLRKESAEQREQLDAAQKNIESLQQRLTRLEFPPTSPFSKAEPALAPAPLPEDAVIVATQSAGPELIWDLPDEAQAHSQWPQPAAPLTRAAPTEAKPKAEPIGPNPIDAVIQKARDWLLGGNTVLRVGVVLLFLGLAFLLRYATEGMVVPIEARYAGVAASALALLALGWWLRQRNRAFALMMQGTGIGVLYLTVLGAMKVHDLLDPSLGFVLLVAATAFSAMLAITQNSLALACAAALGGFAAPILSSTGQGSHITLFSYFALLNAGIFAIAWFKAWRLLNLIGFFGTFGIGLAWGLRGYTPDLFWSTEPFLVLFFLMYLAIGLLFARRTLQELPSAPQDDSRAAMLRWSRRQGDYVDGTLLFGTPIAGFGLQYALMQTIELGAAFSALVLGLLYMGIARLLAGRAPGRALLLVETCLALGVVFATLAIPLGLDAQWTTCAWAIEGAAVFWLGMRQQRLLARIFGLLLQAAAGLVFLNEMNAWYSPLLAHGDFWTPMIIALAGLISALLVLRITVSGPLKAQYLSPLLMLWGGGWWILSLTVAALRFSPDELLTTWMLLAAAASVGLWTIIAPRLRWPGLAKLTLALTPIGGVLMLFNWLDNAHPFAHWAWIGWLALLAAHLIALRRLADMLPGKALSLAHILGCWLAISVLALELSWAMAQLSEHYNAWRWLGWALLPSLYLLVMTSSRSWTWPIAAYPKEYRVWVAAPLALLMLIWFWLANAFSDGAANPLPYVPLLNPLELGLLLALLGVFVWTRTRLPQLGVSEPDAQRVALIAAGASLFVLFSAMVTRSAHHWSGVPWDIHSLLDSMQVQAGLSIVWTLMALTLMIGGHVRARREVWIAGAGLIAVVVAKLFFVELSNRGGMARIVSFIGVGVLLLVVGYFAPLPPKTSVTEKPDALNPEPKNP</sequence>
<feature type="transmembrane region" description="Helical" evidence="3">
    <location>
        <begin position="857"/>
        <end position="874"/>
    </location>
</feature>
<feature type="transmembrane region" description="Helical" evidence="3">
    <location>
        <begin position="750"/>
        <end position="767"/>
    </location>
</feature>
<feature type="transmembrane region" description="Helical" evidence="3">
    <location>
        <begin position="427"/>
        <end position="448"/>
    </location>
</feature>